<dbReference type="Proteomes" id="UP000014285">
    <property type="component" value="Unassembled WGS sequence"/>
</dbReference>
<gene>
    <name evidence="1" type="ORF">Lpl14_12972</name>
</gene>
<accession>A0A829GSL7</accession>
<reference evidence="1 2" key="1">
    <citation type="journal article" date="2013" name="PLoS ONE">
        <title>Lactobacillus paracasei comparative genomics: towards species pan-genome definition and exploitation of diversity.</title>
        <authorList>
            <person name="Smokvina T."/>
            <person name="Wels M."/>
            <person name="Polka J."/>
            <person name="Chervaux C."/>
            <person name="Brisse S."/>
            <person name="Boekhorst J."/>
            <person name="van Hylckama Vlieg J.E."/>
            <person name="Siezen R.J."/>
        </authorList>
    </citation>
    <scope>NUCLEOTIDE SEQUENCE [LARGE SCALE GENOMIC DNA]</scope>
    <source>
        <strain evidence="1 2">Lpl14</strain>
    </source>
</reference>
<dbReference type="EMBL" id="ANKB01000062">
    <property type="protein sequence ID" value="EPC63230.1"/>
    <property type="molecule type" value="Genomic_DNA"/>
</dbReference>
<protein>
    <submittedName>
        <fullName evidence="1">Uncharacterized protein</fullName>
    </submittedName>
</protein>
<proteinExistence type="predicted"/>
<dbReference type="RefSeq" id="WP_016373251.1">
    <property type="nucleotide sequence ID" value="NZ_ANKB01000062.1"/>
</dbReference>
<comment type="caution">
    <text evidence="1">The sequence shown here is derived from an EMBL/GenBank/DDBJ whole genome shotgun (WGS) entry which is preliminary data.</text>
</comment>
<evidence type="ECO:0000313" key="1">
    <source>
        <dbReference type="EMBL" id="EPC63230.1"/>
    </source>
</evidence>
<evidence type="ECO:0000313" key="2">
    <source>
        <dbReference type="Proteomes" id="UP000014285"/>
    </source>
</evidence>
<organism evidence="1 2">
    <name type="scientific">Lacticaseibacillus paracasei subsp. tolerans Lpl14</name>
    <dbReference type="NCBI Taxonomy" id="1256229"/>
    <lineage>
        <taxon>Bacteria</taxon>
        <taxon>Bacillati</taxon>
        <taxon>Bacillota</taxon>
        <taxon>Bacilli</taxon>
        <taxon>Lactobacillales</taxon>
        <taxon>Lactobacillaceae</taxon>
        <taxon>Lacticaseibacillus</taxon>
    </lineage>
</organism>
<name>A0A829GSL7_LACPA</name>
<dbReference type="AlphaFoldDB" id="A0A829GSL7"/>
<sequence>MELDKVQQLQYAVACFKEFSHAKSQLSLIWKTDHGFATFDSYQVGNRNSPILTRKPVFEAFSESVSDPSNSIDMFAVTRHLLYKEFNFSLVSNLFLLEDPSILLNQLLDTIDDSQLSGKKGTDSTKVWNVSFLESNVTLPFLDFSFLGDVEPASLVSKSSTDTE</sequence>